<dbReference type="PANTHER" id="PTHR46128:SF211">
    <property type="entry name" value="PENTACOTRIPEPTIDE-REPEAT REGION OF PRORP DOMAIN-CONTAINING PROTEIN"/>
    <property type="match status" value="1"/>
</dbReference>
<feature type="repeat" description="PPR" evidence="3">
    <location>
        <begin position="85"/>
        <end position="119"/>
    </location>
</feature>
<dbReference type="InterPro" id="IPR011990">
    <property type="entry name" value="TPR-like_helical_dom_sf"/>
</dbReference>
<dbReference type="EMBL" id="PKPP01012171">
    <property type="protein sequence ID" value="PWA42829.1"/>
    <property type="molecule type" value="Genomic_DNA"/>
</dbReference>
<protein>
    <submittedName>
        <fullName evidence="4">Pentatricopeptide repeat-containing protein</fullName>
    </submittedName>
</protein>
<feature type="repeat" description="PPR" evidence="3">
    <location>
        <begin position="50"/>
        <end position="84"/>
    </location>
</feature>
<evidence type="ECO:0000313" key="4">
    <source>
        <dbReference type="EMBL" id="PWA42829.1"/>
    </source>
</evidence>
<dbReference type="OrthoDB" id="185373at2759"/>
<keyword evidence="2" id="KW-0677">Repeat</keyword>
<dbReference type="PANTHER" id="PTHR46128">
    <property type="entry name" value="MITOCHONDRIAL GROUP I INTRON SPLICING FACTOR CCM1"/>
    <property type="match status" value="1"/>
</dbReference>
<reference evidence="4 5" key="1">
    <citation type="journal article" date="2018" name="Mol. Plant">
        <title>The genome of Artemisia annua provides insight into the evolution of Asteraceae family and artemisinin biosynthesis.</title>
        <authorList>
            <person name="Shen Q."/>
            <person name="Zhang L."/>
            <person name="Liao Z."/>
            <person name="Wang S."/>
            <person name="Yan T."/>
            <person name="Shi P."/>
            <person name="Liu M."/>
            <person name="Fu X."/>
            <person name="Pan Q."/>
            <person name="Wang Y."/>
            <person name="Lv Z."/>
            <person name="Lu X."/>
            <person name="Zhang F."/>
            <person name="Jiang W."/>
            <person name="Ma Y."/>
            <person name="Chen M."/>
            <person name="Hao X."/>
            <person name="Li L."/>
            <person name="Tang Y."/>
            <person name="Lv G."/>
            <person name="Zhou Y."/>
            <person name="Sun X."/>
            <person name="Brodelius P.E."/>
            <person name="Rose J.K.C."/>
            <person name="Tang K."/>
        </authorList>
    </citation>
    <scope>NUCLEOTIDE SEQUENCE [LARGE SCALE GENOMIC DNA]</scope>
    <source>
        <strain evidence="5">cv. Huhao1</strain>
        <tissue evidence="4">Leaf</tissue>
    </source>
</reference>
<comment type="caution">
    <text evidence="4">The sequence shown here is derived from an EMBL/GenBank/DDBJ whole genome shotgun (WGS) entry which is preliminary data.</text>
</comment>
<proteinExistence type="inferred from homology"/>
<dbReference type="Gene3D" id="1.25.40.10">
    <property type="entry name" value="Tetratricopeptide repeat domain"/>
    <property type="match status" value="2"/>
</dbReference>
<dbReference type="STRING" id="35608.A0A2U1L1E8"/>
<accession>A0A2U1L1E8</accession>
<feature type="repeat" description="PPR" evidence="3">
    <location>
        <begin position="15"/>
        <end position="49"/>
    </location>
</feature>
<dbReference type="Pfam" id="PF13041">
    <property type="entry name" value="PPR_2"/>
    <property type="match status" value="2"/>
</dbReference>
<organism evidence="4 5">
    <name type="scientific">Artemisia annua</name>
    <name type="common">Sweet wormwood</name>
    <dbReference type="NCBI Taxonomy" id="35608"/>
    <lineage>
        <taxon>Eukaryota</taxon>
        <taxon>Viridiplantae</taxon>
        <taxon>Streptophyta</taxon>
        <taxon>Embryophyta</taxon>
        <taxon>Tracheophyta</taxon>
        <taxon>Spermatophyta</taxon>
        <taxon>Magnoliopsida</taxon>
        <taxon>eudicotyledons</taxon>
        <taxon>Gunneridae</taxon>
        <taxon>Pentapetalae</taxon>
        <taxon>asterids</taxon>
        <taxon>campanulids</taxon>
        <taxon>Asterales</taxon>
        <taxon>Asteraceae</taxon>
        <taxon>Asteroideae</taxon>
        <taxon>Anthemideae</taxon>
        <taxon>Artemisiinae</taxon>
        <taxon>Artemisia</taxon>
    </lineage>
</organism>
<keyword evidence="5" id="KW-1185">Reference proteome</keyword>
<dbReference type="NCBIfam" id="TIGR00756">
    <property type="entry name" value="PPR"/>
    <property type="match status" value="3"/>
</dbReference>
<dbReference type="AlphaFoldDB" id="A0A2U1L1E8"/>
<evidence type="ECO:0000256" key="3">
    <source>
        <dbReference type="PROSITE-ProRule" id="PRU00708"/>
    </source>
</evidence>
<gene>
    <name evidence="4" type="ORF">CTI12_AA544620</name>
</gene>
<dbReference type="InterPro" id="IPR002885">
    <property type="entry name" value="PPR_rpt"/>
</dbReference>
<evidence type="ECO:0000256" key="2">
    <source>
        <dbReference type="ARBA" id="ARBA00022737"/>
    </source>
</evidence>
<dbReference type="PROSITE" id="PS51375">
    <property type="entry name" value="PPR"/>
    <property type="match status" value="3"/>
</dbReference>
<dbReference type="InterPro" id="IPR050872">
    <property type="entry name" value="PPR_P_subfamily"/>
</dbReference>
<dbReference type="Proteomes" id="UP000245207">
    <property type="component" value="Unassembled WGS sequence"/>
</dbReference>
<name>A0A2U1L1E8_ARTAN</name>
<comment type="similarity">
    <text evidence="1">Belongs to the PPR family. P subfamily.</text>
</comment>
<evidence type="ECO:0000313" key="5">
    <source>
        <dbReference type="Proteomes" id="UP000245207"/>
    </source>
</evidence>
<evidence type="ECO:0000256" key="1">
    <source>
        <dbReference type="ARBA" id="ARBA00007626"/>
    </source>
</evidence>
<sequence length="210" mass="23644">MKLLNEMMETGCDPDVIVINSLIYTLYKADRVDEAWDLFKKMKEMNLSPTVVTYDTLLAGLRKEGRVQEAIILFESMVSGGPPTNTITFNTLLDCICKNDSVNLALKFLNQMPFLNCRPDVFTYNTIIFGLTKKIGIVKCGKVDDALKITKEIIHRVRNRPDKIFWKDLIKGITSDATLESSIQFVEGLISNGTCINDSVIIPLIKTLCK</sequence>